<proteinExistence type="inferred from homology"/>
<dbReference type="InterPro" id="IPR019079">
    <property type="entry name" value="Capsule_synth_CapA"/>
</dbReference>
<comment type="similarity">
    <text evidence="1">Belongs to the CapA family.</text>
</comment>
<dbReference type="Proteomes" id="UP000679260">
    <property type="component" value="Chromosome"/>
</dbReference>
<feature type="domain" description="Capsule synthesis protein CapA" evidence="2">
    <location>
        <begin position="1"/>
        <end position="213"/>
    </location>
</feature>
<dbReference type="InterPro" id="IPR052169">
    <property type="entry name" value="CW_Biosynth-Accessory"/>
</dbReference>
<protein>
    <recommendedName>
        <fullName evidence="2">Capsule synthesis protein CapA domain-containing protein</fullName>
    </recommendedName>
</protein>
<organism evidence="3 4">
    <name type="scientific">Veillonella orientalis</name>
    <dbReference type="NCBI Taxonomy" id="2682455"/>
    <lineage>
        <taxon>Bacteria</taxon>
        <taxon>Bacillati</taxon>
        <taxon>Bacillota</taxon>
        <taxon>Negativicutes</taxon>
        <taxon>Veillonellales</taxon>
        <taxon>Veillonellaceae</taxon>
        <taxon>Veillonella</taxon>
    </lineage>
</organism>
<evidence type="ECO:0000313" key="4">
    <source>
        <dbReference type="Proteomes" id="UP000679260"/>
    </source>
</evidence>
<dbReference type="Gene3D" id="3.60.21.10">
    <property type="match status" value="1"/>
</dbReference>
<evidence type="ECO:0000256" key="1">
    <source>
        <dbReference type="ARBA" id="ARBA00005662"/>
    </source>
</evidence>
<dbReference type="Pfam" id="PF09587">
    <property type="entry name" value="PGA_cap"/>
    <property type="match status" value="1"/>
</dbReference>
<evidence type="ECO:0000259" key="2">
    <source>
        <dbReference type="SMART" id="SM00854"/>
    </source>
</evidence>
<reference evidence="3 4" key="1">
    <citation type="submission" date="2020-01" db="EMBL/GenBank/DDBJ databases">
        <title>Veillonella burapaensis sp. nov., anaerobic, Gram-stain-negative coccus isolated from saliva of a Thai child.</title>
        <authorList>
            <person name="Mashima I."/>
            <person name="Theodorea C."/>
            <person name="Nakazawa F."/>
            <person name="Thaweboon B."/>
            <person name="Thaweboon S."/>
            <person name="Tamai R."/>
            <person name="Kiyoura Y."/>
        </authorList>
    </citation>
    <scope>NUCLEOTIDE SEQUENCE [LARGE SCALE GENOMIC DNA]</scope>
    <source>
        <strain evidence="3 4">S12025-13</strain>
    </source>
</reference>
<dbReference type="InterPro" id="IPR029052">
    <property type="entry name" value="Metallo-depent_PP-like"/>
</dbReference>
<dbReference type="PANTHER" id="PTHR33393:SF11">
    <property type="entry name" value="POLYGLUTAMINE SYNTHESIS ACCESSORY PROTEIN RV0574C-RELATED"/>
    <property type="match status" value="1"/>
</dbReference>
<dbReference type="EMBL" id="AP022322">
    <property type="protein sequence ID" value="BBU36622.1"/>
    <property type="molecule type" value="Genomic_DNA"/>
</dbReference>
<gene>
    <name evidence="3" type="ORF">VEIS1202513_11430</name>
</gene>
<accession>A0ABN5XV46</accession>
<keyword evidence="4" id="KW-1185">Reference proteome</keyword>
<sequence length="353" mass="40051">MVGKELLGLLKESDLNVFNLEVPLTDASTPINKFGNNLKSPTKTIYGYKALEPIFLTLANNHSLDHGVDGLTTTLELLKKHDIKNAGAGANVKAAKKPFIFEKEGIRIGFYLCAEHEFTVASCHTMGANPFDVLESFDDVEALKKTCDYVIVLYHGGKEFYRYPSPMLQRYCRKFVDKGADLVICQHSHCIGSREDYSKGTIIYGQGNFIFNSESYIHHKEFVKDSLLISVEATKDTFVVSEVPIRGTERGTRLATESEALETLTEYKKRSENIRDAHFVVQAYKEFADTHVKRYLREFLGRSFIIRAINGLFGRKLMQLILGKTSYLAIQNYLECEAHHELFLRGIKNINKK</sequence>
<dbReference type="SUPFAM" id="SSF56300">
    <property type="entry name" value="Metallo-dependent phosphatases"/>
    <property type="match status" value="1"/>
</dbReference>
<dbReference type="PANTHER" id="PTHR33393">
    <property type="entry name" value="POLYGLUTAMINE SYNTHESIS ACCESSORY PROTEIN RV0574C-RELATED"/>
    <property type="match status" value="1"/>
</dbReference>
<dbReference type="SMART" id="SM00854">
    <property type="entry name" value="PGA_cap"/>
    <property type="match status" value="1"/>
</dbReference>
<dbReference type="CDD" id="cd07381">
    <property type="entry name" value="MPP_CapA"/>
    <property type="match status" value="1"/>
</dbReference>
<evidence type="ECO:0000313" key="3">
    <source>
        <dbReference type="EMBL" id="BBU36622.1"/>
    </source>
</evidence>
<name>A0ABN5XV46_9FIRM</name>